<evidence type="ECO:0000313" key="4">
    <source>
        <dbReference type="Proteomes" id="UP000005801"/>
    </source>
</evidence>
<gene>
    <name evidence="3" type="ORF">PPSIR1_24774</name>
</gene>
<dbReference type="AlphaFoldDB" id="A6G9E9"/>
<dbReference type="EMBL" id="ABCS01000045">
    <property type="protein sequence ID" value="EDM77457.1"/>
    <property type="molecule type" value="Genomic_DNA"/>
</dbReference>
<keyword evidence="4" id="KW-1185">Reference proteome</keyword>
<keyword evidence="2" id="KW-0732">Signal</keyword>
<evidence type="ECO:0000256" key="2">
    <source>
        <dbReference type="SAM" id="SignalP"/>
    </source>
</evidence>
<sequence>MRTRAALTCLALAASTLTVVAPAHAEGPEESAEFFPALELLLLGFDDAAVDTGWIPGGSPVQMRFFADAANSITISLPGQAHYDWRTESLRFEGDEEAGFFEYDVGLELQASVKFDVGIAQWESDILGPYDWGVEAIEMFTPYLLEGNPDRPAMISDESGAFTLVSVPIIPDVVVAEGNLDIDLFVEIEAQLQCNRIEVTTPGGEVVEFTQEGQSLPIDPGEGSLDEDLVLPAQAHCLLQTMPILIIYPNLVMEILFTEYDVGGIEIPIDLPVVDEEISFDTIDLAFPRWEPPEPEDTGESAGESESDEGNSDEIGDEVGDTEGDTGDGPSQGELLEDGCNCSTEAEDGPGRAALWSLLGLLGLTTLRRRRS</sequence>
<evidence type="ECO:0000313" key="3">
    <source>
        <dbReference type="EMBL" id="EDM77457.1"/>
    </source>
</evidence>
<dbReference type="STRING" id="391625.PPSIR1_24774"/>
<dbReference type="Proteomes" id="UP000005801">
    <property type="component" value="Unassembled WGS sequence"/>
</dbReference>
<name>A6G9E9_9BACT</name>
<dbReference type="eggNOG" id="ENOG5031DHW">
    <property type="taxonomic scope" value="Bacteria"/>
</dbReference>
<reference evidence="3 4" key="1">
    <citation type="submission" date="2007-06" db="EMBL/GenBank/DDBJ databases">
        <authorList>
            <person name="Shimkets L."/>
            <person name="Ferriera S."/>
            <person name="Johnson J."/>
            <person name="Kravitz S."/>
            <person name="Beeson K."/>
            <person name="Sutton G."/>
            <person name="Rogers Y.-H."/>
            <person name="Friedman R."/>
            <person name="Frazier M."/>
            <person name="Venter J.C."/>
        </authorList>
    </citation>
    <scope>NUCLEOTIDE SEQUENCE [LARGE SCALE GENOMIC DNA]</scope>
    <source>
        <strain evidence="3 4">SIR-1</strain>
    </source>
</reference>
<organism evidence="3 4">
    <name type="scientific">Plesiocystis pacifica SIR-1</name>
    <dbReference type="NCBI Taxonomy" id="391625"/>
    <lineage>
        <taxon>Bacteria</taxon>
        <taxon>Pseudomonadati</taxon>
        <taxon>Myxococcota</taxon>
        <taxon>Polyangia</taxon>
        <taxon>Nannocystales</taxon>
        <taxon>Nannocystaceae</taxon>
        <taxon>Plesiocystis</taxon>
    </lineage>
</organism>
<evidence type="ECO:0000256" key="1">
    <source>
        <dbReference type="SAM" id="MobiDB-lite"/>
    </source>
</evidence>
<feature type="signal peptide" evidence="2">
    <location>
        <begin position="1"/>
        <end position="25"/>
    </location>
</feature>
<proteinExistence type="predicted"/>
<comment type="caution">
    <text evidence="3">The sequence shown here is derived from an EMBL/GenBank/DDBJ whole genome shotgun (WGS) entry which is preliminary data.</text>
</comment>
<dbReference type="InterPro" id="IPR024038">
    <property type="entry name" value="MYXO-CTERM"/>
</dbReference>
<feature type="compositionally biased region" description="Acidic residues" evidence="1">
    <location>
        <begin position="293"/>
        <end position="326"/>
    </location>
</feature>
<feature type="chain" id="PRO_5002695273" evidence="2">
    <location>
        <begin position="26"/>
        <end position="372"/>
    </location>
</feature>
<dbReference type="NCBIfam" id="TIGR03901">
    <property type="entry name" value="MYXO-CTERM"/>
    <property type="match status" value="1"/>
</dbReference>
<feature type="region of interest" description="Disordered" evidence="1">
    <location>
        <begin position="287"/>
        <end position="349"/>
    </location>
</feature>
<accession>A6G9E9</accession>
<protein>
    <submittedName>
        <fullName evidence="3">Uncharacterized protein</fullName>
    </submittedName>
</protein>